<dbReference type="GO" id="GO:0031640">
    <property type="term" value="P:killing of cells of another organism"/>
    <property type="evidence" value="ECO:0007669"/>
    <property type="project" value="UniProtKB-KW"/>
</dbReference>
<evidence type="ECO:0000256" key="4">
    <source>
        <dbReference type="ARBA" id="ARBA00022801"/>
    </source>
</evidence>
<keyword evidence="10" id="KW-1185">Reference proteome</keyword>
<evidence type="ECO:0000313" key="9">
    <source>
        <dbReference type="EMBL" id="MCT2559098.1"/>
    </source>
</evidence>
<dbReference type="GO" id="GO:0009253">
    <property type="term" value="P:peptidoglycan catabolic process"/>
    <property type="evidence" value="ECO:0007669"/>
    <property type="project" value="InterPro"/>
</dbReference>
<dbReference type="InterPro" id="IPR051018">
    <property type="entry name" value="Bacteriophage_GH24"/>
</dbReference>
<keyword evidence="6 7" id="KW-0326">Glycosidase</keyword>
<proteinExistence type="inferred from homology"/>
<evidence type="ECO:0000256" key="3">
    <source>
        <dbReference type="ARBA" id="ARBA00022638"/>
    </source>
</evidence>
<comment type="caution">
    <text evidence="9">The sequence shown here is derived from an EMBL/GenBank/DDBJ whole genome shotgun (WGS) entry which is preliminary data.</text>
</comment>
<dbReference type="GO" id="GO:0003796">
    <property type="term" value="F:lysozyme activity"/>
    <property type="evidence" value="ECO:0007669"/>
    <property type="project" value="UniProtKB-EC"/>
</dbReference>
<dbReference type="EC" id="3.2.1.17" evidence="7"/>
<dbReference type="PANTHER" id="PTHR38107">
    <property type="match status" value="1"/>
</dbReference>
<dbReference type="InterPro" id="IPR023347">
    <property type="entry name" value="Lysozyme_dom_sf"/>
</dbReference>
<evidence type="ECO:0000256" key="1">
    <source>
        <dbReference type="ARBA" id="ARBA00000632"/>
    </source>
</evidence>
<dbReference type="GO" id="GO:0016998">
    <property type="term" value="P:cell wall macromolecule catabolic process"/>
    <property type="evidence" value="ECO:0007669"/>
    <property type="project" value="InterPro"/>
</dbReference>
<evidence type="ECO:0000256" key="7">
    <source>
        <dbReference type="RuleBase" id="RU003788"/>
    </source>
</evidence>
<evidence type="ECO:0000256" key="5">
    <source>
        <dbReference type="ARBA" id="ARBA00023200"/>
    </source>
</evidence>
<keyword evidence="3 7" id="KW-0081">Bacteriolytic enzyme</keyword>
<sequence length="213" mass="22808">MRKRKAALALSAGVMGVSTAAIGSIATEPAVASMQADTPLARMPASELRTSQQFKEALIQEEGVRDVVYRDVAGYPTVGVGHLVRASDGLSVGDRVSYDRILDFLEQDVAEAEAAVVRVVGDLPLFQHEFDALVDLVYNVGEGNLSARESPGLARAIALRDYEGIASELDYRYAGGDLARGLAYRSERRTQMFLNAAYDDPREASGPAATGRA</sequence>
<dbReference type="SUPFAM" id="SSF53955">
    <property type="entry name" value="Lysozyme-like"/>
    <property type="match status" value="1"/>
</dbReference>
<keyword evidence="4 7" id="KW-0378">Hydrolase</keyword>
<dbReference type="InterPro" id="IPR002196">
    <property type="entry name" value="Glyco_hydro_24"/>
</dbReference>
<keyword evidence="8" id="KW-0732">Signal</keyword>
<comment type="similarity">
    <text evidence="7">Belongs to the glycosyl hydrolase 24 family.</text>
</comment>
<evidence type="ECO:0000256" key="8">
    <source>
        <dbReference type="SAM" id="SignalP"/>
    </source>
</evidence>
<protein>
    <recommendedName>
        <fullName evidence="7">Lysozyme</fullName>
        <ecNumber evidence="7">3.2.1.17</ecNumber>
    </recommendedName>
</protein>
<dbReference type="Proteomes" id="UP001142648">
    <property type="component" value="Unassembled WGS sequence"/>
</dbReference>
<dbReference type="InterPro" id="IPR034690">
    <property type="entry name" value="Endolysin_T4_type"/>
</dbReference>
<dbReference type="HAMAP" id="MF_04110">
    <property type="entry name" value="ENDOLYSIN_T4"/>
    <property type="match status" value="1"/>
</dbReference>
<accession>A0A9X3ALC3</accession>
<evidence type="ECO:0000256" key="6">
    <source>
        <dbReference type="ARBA" id="ARBA00023295"/>
    </source>
</evidence>
<organism evidence="9 10">
    <name type="scientific">Tsuneonella litorea</name>
    <dbReference type="NCBI Taxonomy" id="2976475"/>
    <lineage>
        <taxon>Bacteria</taxon>
        <taxon>Pseudomonadati</taxon>
        <taxon>Pseudomonadota</taxon>
        <taxon>Alphaproteobacteria</taxon>
        <taxon>Sphingomonadales</taxon>
        <taxon>Erythrobacteraceae</taxon>
        <taxon>Tsuneonella</taxon>
    </lineage>
</organism>
<dbReference type="RefSeq" id="WP_259961970.1">
    <property type="nucleotide sequence ID" value="NZ_JAOAMV010000004.1"/>
</dbReference>
<reference evidence="9" key="1">
    <citation type="submission" date="2022-09" db="EMBL/GenBank/DDBJ databases">
        <title>The genome sequence of Tsuneonella sp. YG55.</title>
        <authorList>
            <person name="Liu Y."/>
        </authorList>
    </citation>
    <scope>NUCLEOTIDE SEQUENCE</scope>
    <source>
        <strain evidence="9">YG55</strain>
    </source>
</reference>
<feature type="signal peptide" evidence="8">
    <location>
        <begin position="1"/>
        <end position="20"/>
    </location>
</feature>
<feature type="chain" id="PRO_5040779981" description="Lysozyme" evidence="8">
    <location>
        <begin position="21"/>
        <end position="213"/>
    </location>
</feature>
<evidence type="ECO:0000256" key="2">
    <source>
        <dbReference type="ARBA" id="ARBA00022529"/>
    </source>
</evidence>
<dbReference type="Pfam" id="PF00959">
    <property type="entry name" value="Phage_lysozyme"/>
    <property type="match status" value="1"/>
</dbReference>
<dbReference type="GO" id="GO:0042742">
    <property type="term" value="P:defense response to bacterium"/>
    <property type="evidence" value="ECO:0007669"/>
    <property type="project" value="UniProtKB-KW"/>
</dbReference>
<comment type="catalytic activity">
    <reaction evidence="1 7">
        <text>Hydrolysis of (1-&gt;4)-beta-linkages between N-acetylmuramic acid and N-acetyl-D-glucosamine residues in a peptidoglycan and between N-acetyl-D-glucosamine residues in chitodextrins.</text>
        <dbReference type="EC" id="3.2.1.17"/>
    </reaction>
</comment>
<dbReference type="CDD" id="cd00737">
    <property type="entry name" value="lyz_endolysin_autolysin"/>
    <property type="match status" value="1"/>
</dbReference>
<gene>
    <name evidence="9" type="ORF">N0B51_08900</name>
</gene>
<keyword evidence="2 7" id="KW-0929">Antimicrobial</keyword>
<name>A0A9X3ALC3_9SPHN</name>
<dbReference type="InterPro" id="IPR023346">
    <property type="entry name" value="Lysozyme-like_dom_sf"/>
</dbReference>
<keyword evidence="5" id="KW-1035">Host cytoplasm</keyword>
<dbReference type="EMBL" id="JAOAMV010000004">
    <property type="protein sequence ID" value="MCT2559098.1"/>
    <property type="molecule type" value="Genomic_DNA"/>
</dbReference>
<evidence type="ECO:0000313" key="10">
    <source>
        <dbReference type="Proteomes" id="UP001142648"/>
    </source>
</evidence>
<dbReference type="PANTHER" id="PTHR38107:SF3">
    <property type="entry name" value="LYSOZYME RRRD-RELATED"/>
    <property type="match status" value="1"/>
</dbReference>
<dbReference type="Gene3D" id="1.10.530.40">
    <property type="match status" value="1"/>
</dbReference>
<dbReference type="AlphaFoldDB" id="A0A9X3ALC3"/>
<dbReference type="InterPro" id="IPR033907">
    <property type="entry name" value="Endolysin_autolysin"/>
</dbReference>